<keyword evidence="2" id="KW-0238">DNA-binding</keyword>
<dbReference type="PANTHER" id="PTHR47894:SF1">
    <property type="entry name" value="HTH-TYPE TRANSCRIPTIONAL REGULATOR VQSM"/>
    <property type="match status" value="1"/>
</dbReference>
<evidence type="ECO:0000313" key="5">
    <source>
        <dbReference type="EMBL" id="MDR5897549.1"/>
    </source>
</evidence>
<sequence>MHFVRSLFDGLPQEAAWQKRWLKRAGISPFLLGSSHGRVTVEQFATLYRLLVNECDDETPGFFARPLRGGTLKLLCLSVLEAPTLKVALHRYTLFFHILLDDFAYDYRVEGDLARIALVEKQPLNGNRVLIHELMLKLFHGIASWLIARKIPPAMMECAYAQPPHSADYLYFYPGKVAFDCPQTVFYFDRSLLEEPIRQTKRHLGAFLKRAPADWFYVSFEDRLFSHRVREYLVKEYVVKEYVVRQQCMPTNVKEVAEALNVSVRTLSRRLTVEGTHFQAVKDELRRDMAVEALTRSNEPLVSIAEGLGFEDQACFSRAFRAWTGNSPAAYRRATVMPTLSP</sequence>
<reference evidence="5 6" key="1">
    <citation type="submission" date="2023-04" db="EMBL/GenBank/DDBJ databases">
        <title>A long-awaited taxogenomic arrangement of the family Halomonadaceae.</title>
        <authorList>
            <person name="De La Haba R."/>
            <person name="Chuvochina M."/>
            <person name="Wittouck S."/>
            <person name="Arahal D.R."/>
            <person name="Sanchez-Porro C."/>
            <person name="Hugenholtz P."/>
            <person name="Ventosa A."/>
        </authorList>
    </citation>
    <scope>NUCLEOTIDE SEQUENCE [LARGE SCALE GENOMIC DNA]</scope>
    <source>
        <strain evidence="5 6">DSM 21020</strain>
    </source>
</reference>
<comment type="caution">
    <text evidence="5">The sequence shown here is derived from an EMBL/GenBank/DDBJ whole genome shotgun (WGS) entry which is preliminary data.</text>
</comment>
<evidence type="ECO:0000313" key="6">
    <source>
        <dbReference type="Proteomes" id="UP001254564"/>
    </source>
</evidence>
<accession>A0ABU1GZY9</accession>
<keyword evidence="3" id="KW-0804">Transcription</keyword>
<name>A0ABU1GZY9_9GAMM</name>
<evidence type="ECO:0000256" key="2">
    <source>
        <dbReference type="ARBA" id="ARBA00023125"/>
    </source>
</evidence>
<dbReference type="InterPro" id="IPR009057">
    <property type="entry name" value="Homeodomain-like_sf"/>
</dbReference>
<dbReference type="Pfam" id="PF12625">
    <property type="entry name" value="Arabinose_bd"/>
    <property type="match status" value="1"/>
</dbReference>
<feature type="domain" description="HTH araC/xylS-type" evidence="4">
    <location>
        <begin position="227"/>
        <end position="334"/>
    </location>
</feature>
<dbReference type="PROSITE" id="PS01124">
    <property type="entry name" value="HTH_ARAC_FAMILY_2"/>
    <property type="match status" value="1"/>
</dbReference>
<dbReference type="InterPro" id="IPR018060">
    <property type="entry name" value="HTH_AraC"/>
</dbReference>
<evidence type="ECO:0000259" key="4">
    <source>
        <dbReference type="PROSITE" id="PS01124"/>
    </source>
</evidence>
<dbReference type="SUPFAM" id="SSF46689">
    <property type="entry name" value="Homeodomain-like"/>
    <property type="match status" value="1"/>
</dbReference>
<dbReference type="PANTHER" id="PTHR47894">
    <property type="entry name" value="HTH-TYPE TRANSCRIPTIONAL REGULATOR GADX"/>
    <property type="match status" value="1"/>
</dbReference>
<dbReference type="Pfam" id="PF12833">
    <property type="entry name" value="HTH_18"/>
    <property type="match status" value="1"/>
</dbReference>
<dbReference type="EMBL" id="JARWAN010000001">
    <property type="protein sequence ID" value="MDR5897549.1"/>
    <property type="molecule type" value="Genomic_DNA"/>
</dbReference>
<dbReference type="SMART" id="SM00342">
    <property type="entry name" value="HTH_ARAC"/>
    <property type="match status" value="1"/>
</dbReference>
<dbReference type="InterPro" id="IPR032687">
    <property type="entry name" value="AraC-type_N"/>
</dbReference>
<protein>
    <submittedName>
        <fullName evidence="5">AraC family transcriptional regulator</fullName>
    </submittedName>
</protein>
<keyword evidence="6" id="KW-1185">Reference proteome</keyword>
<gene>
    <name evidence="5" type="ORF">QC823_00885</name>
</gene>
<dbReference type="RefSeq" id="WP_309654468.1">
    <property type="nucleotide sequence ID" value="NZ_JARWAN010000001.1"/>
</dbReference>
<evidence type="ECO:0000256" key="3">
    <source>
        <dbReference type="ARBA" id="ARBA00023163"/>
    </source>
</evidence>
<proteinExistence type="predicted"/>
<dbReference type="Proteomes" id="UP001254564">
    <property type="component" value="Unassembled WGS sequence"/>
</dbReference>
<keyword evidence="1" id="KW-0805">Transcription regulation</keyword>
<evidence type="ECO:0000256" key="1">
    <source>
        <dbReference type="ARBA" id="ARBA00023015"/>
    </source>
</evidence>
<organism evidence="5 6">
    <name type="scientific">Vreelandella vilamensis</name>
    <dbReference type="NCBI Taxonomy" id="531309"/>
    <lineage>
        <taxon>Bacteria</taxon>
        <taxon>Pseudomonadati</taxon>
        <taxon>Pseudomonadota</taxon>
        <taxon>Gammaproteobacteria</taxon>
        <taxon>Oceanospirillales</taxon>
        <taxon>Halomonadaceae</taxon>
        <taxon>Vreelandella</taxon>
    </lineage>
</organism>
<dbReference type="Gene3D" id="1.10.10.60">
    <property type="entry name" value="Homeodomain-like"/>
    <property type="match status" value="1"/>
</dbReference>